<dbReference type="Pfam" id="PF10037">
    <property type="entry name" value="MRP-S27"/>
    <property type="match status" value="1"/>
</dbReference>
<gene>
    <name evidence="2" type="ORF">FSP39_001512</name>
</gene>
<dbReference type="EMBL" id="VSWD01000007">
    <property type="protein sequence ID" value="KAK3096588.1"/>
    <property type="molecule type" value="Genomic_DNA"/>
</dbReference>
<dbReference type="GO" id="GO:0005739">
    <property type="term" value="C:mitochondrion"/>
    <property type="evidence" value="ECO:0007669"/>
    <property type="project" value="UniProtKB-SubCell"/>
</dbReference>
<comment type="caution">
    <text evidence="2">The sequence shown here is derived from an EMBL/GenBank/DDBJ whole genome shotgun (WGS) entry which is preliminary data.</text>
</comment>
<reference evidence="2" key="1">
    <citation type="submission" date="2019-08" db="EMBL/GenBank/DDBJ databases">
        <title>The improved chromosome-level genome for the pearl oyster Pinctada fucata martensii using PacBio sequencing and Hi-C.</title>
        <authorList>
            <person name="Zheng Z."/>
        </authorList>
    </citation>
    <scope>NUCLEOTIDE SEQUENCE</scope>
    <source>
        <strain evidence="2">ZZ-2019</strain>
        <tissue evidence="2">Adductor muscle</tissue>
    </source>
</reference>
<dbReference type="Proteomes" id="UP001186944">
    <property type="component" value="Unassembled WGS sequence"/>
</dbReference>
<keyword evidence="3" id="KW-1185">Reference proteome</keyword>
<protein>
    <recommendedName>
        <fullName evidence="4">28S ribosomal protein S27, mitochondrial</fullName>
    </recommendedName>
</protein>
<dbReference type="InterPro" id="IPR034913">
    <property type="entry name" value="mS27/PTCD2"/>
</dbReference>
<dbReference type="PANTHER" id="PTHR21393">
    <property type="entry name" value="MITOCHONDRIAL 28S RIBOSOMAL PROTEIN S27"/>
    <property type="match status" value="1"/>
</dbReference>
<organism evidence="2 3">
    <name type="scientific">Pinctada imbricata</name>
    <name type="common">Atlantic pearl-oyster</name>
    <name type="synonym">Pinctada martensii</name>
    <dbReference type="NCBI Taxonomy" id="66713"/>
    <lineage>
        <taxon>Eukaryota</taxon>
        <taxon>Metazoa</taxon>
        <taxon>Spiralia</taxon>
        <taxon>Lophotrochozoa</taxon>
        <taxon>Mollusca</taxon>
        <taxon>Bivalvia</taxon>
        <taxon>Autobranchia</taxon>
        <taxon>Pteriomorphia</taxon>
        <taxon>Pterioida</taxon>
        <taxon>Pterioidea</taxon>
        <taxon>Pteriidae</taxon>
        <taxon>Pinctada</taxon>
    </lineage>
</organism>
<dbReference type="InterPro" id="IPR019266">
    <property type="entry name" value="Ribosomal_mS27"/>
</dbReference>
<evidence type="ECO:0000256" key="1">
    <source>
        <dbReference type="ARBA" id="ARBA00004173"/>
    </source>
</evidence>
<evidence type="ECO:0008006" key="4">
    <source>
        <dbReference type="Google" id="ProtNLM"/>
    </source>
</evidence>
<sequence>MGLYTTFQIYAFKVLPDIQSDTILNFTGPKPFSQDMSDEPSESLVLGNAPGDVPDEIVLGHNFRRFFLSESYRCSDAWTRRLQAPLLQKFDFNELASRMYEKHEQQGITSVVDMQILTAKMDQLTMSNIELMEKIMFQYRHSKTYNPVDDSIVEAVVRAYINLDSAERLLPLIKDKFNYGLIPDSYTASLLMDYFIKKGSISEAAHIAYEMMLQEDFSNNVTYLLSLYACCKRLESLSDLTEEETDGTEEEEINWKRVKIVDHPHYDDHFDIKDERHLLGKTLYMLGKQTEYGLLSRTLQLLGLGLWNKFPRAINMLENWMSTQNQVPRVVKMFESLMSAQDNKDIVMEEQLTMFAELLEGAPTRDPEAQEKDFYLRTLDDEIAKLNLTPSHKTAYLETFENLKGKLTSEKRISSQKLPEVVEKLVKQEILKHESSDIKSHQEQIMRYMTDTDKAYENQVKEYERSQVEQDIVNKLVSLAEKEEVLSAFEDRKEMVLAKLRKKEETIYKGEKVIDIDEEADKKKKSFIKKKK</sequence>
<comment type="subcellular location">
    <subcellularLocation>
        <location evidence="1">Mitochondrion</location>
    </subcellularLocation>
</comment>
<dbReference type="InterPro" id="IPR011990">
    <property type="entry name" value="TPR-like_helical_dom_sf"/>
</dbReference>
<name>A0AA88YBE9_PINIB</name>
<evidence type="ECO:0000313" key="2">
    <source>
        <dbReference type="EMBL" id="KAK3096588.1"/>
    </source>
</evidence>
<dbReference type="PANTHER" id="PTHR21393:SF0">
    <property type="entry name" value="SMALL RIBOSOMAL SUBUNIT PROTEIN MS27"/>
    <property type="match status" value="1"/>
</dbReference>
<evidence type="ECO:0000313" key="3">
    <source>
        <dbReference type="Proteomes" id="UP001186944"/>
    </source>
</evidence>
<dbReference type="AlphaFoldDB" id="A0AA88YBE9"/>
<proteinExistence type="predicted"/>
<dbReference type="Gene3D" id="1.25.40.10">
    <property type="entry name" value="Tetratricopeptide repeat domain"/>
    <property type="match status" value="1"/>
</dbReference>
<accession>A0AA88YBE9</accession>